<dbReference type="AlphaFoldDB" id="A0AAV7GEP5"/>
<keyword evidence="2" id="KW-0433">Leucine-rich repeat</keyword>
<evidence type="ECO:0000313" key="7">
    <source>
        <dbReference type="EMBL" id="KAH0454374.1"/>
    </source>
</evidence>
<keyword evidence="5" id="KW-0611">Plant defense</keyword>
<evidence type="ECO:0000256" key="1">
    <source>
        <dbReference type="ARBA" id="ARBA00008894"/>
    </source>
</evidence>
<comment type="similarity">
    <text evidence="1">Belongs to the disease resistance NB-LRR family.</text>
</comment>
<evidence type="ECO:0000256" key="4">
    <source>
        <dbReference type="ARBA" id="ARBA00022741"/>
    </source>
</evidence>
<keyword evidence="8" id="KW-1185">Reference proteome</keyword>
<dbReference type="GO" id="GO:0006952">
    <property type="term" value="P:defense response"/>
    <property type="evidence" value="ECO:0007669"/>
    <property type="project" value="UniProtKB-KW"/>
</dbReference>
<evidence type="ECO:0000256" key="5">
    <source>
        <dbReference type="ARBA" id="ARBA00022821"/>
    </source>
</evidence>
<dbReference type="Pfam" id="PF18052">
    <property type="entry name" value="Rx_N"/>
    <property type="match status" value="1"/>
</dbReference>
<feature type="domain" description="Disease resistance N-terminal" evidence="6">
    <location>
        <begin position="8"/>
        <end position="77"/>
    </location>
</feature>
<reference evidence="7 8" key="1">
    <citation type="journal article" date="2021" name="Hortic Res">
        <title>Chromosome-scale assembly of the Dendrobium chrysotoxum genome enhances the understanding of orchid evolution.</title>
        <authorList>
            <person name="Zhang Y."/>
            <person name="Zhang G.Q."/>
            <person name="Zhang D."/>
            <person name="Liu X.D."/>
            <person name="Xu X.Y."/>
            <person name="Sun W.H."/>
            <person name="Yu X."/>
            <person name="Zhu X."/>
            <person name="Wang Z.W."/>
            <person name="Zhao X."/>
            <person name="Zhong W.Y."/>
            <person name="Chen H."/>
            <person name="Yin W.L."/>
            <person name="Huang T."/>
            <person name="Niu S.C."/>
            <person name="Liu Z.J."/>
        </authorList>
    </citation>
    <scope>NUCLEOTIDE SEQUENCE [LARGE SCALE GENOMIC DNA]</scope>
    <source>
        <strain evidence="7">Lindl</strain>
    </source>
</reference>
<dbReference type="Proteomes" id="UP000775213">
    <property type="component" value="Unassembled WGS sequence"/>
</dbReference>
<proteinExistence type="inferred from homology"/>
<evidence type="ECO:0000256" key="2">
    <source>
        <dbReference type="ARBA" id="ARBA00022614"/>
    </source>
</evidence>
<dbReference type="InterPro" id="IPR041118">
    <property type="entry name" value="Rx_N"/>
</dbReference>
<keyword evidence="3" id="KW-0677">Repeat</keyword>
<sequence>MFRPGLAQLQTGLQKELERLRENHPKIQAAVFAANQAQISNHSPAFNEWIWQLRDAIDKADDMPDELEYMKHKEQLSLSDSLYSLEQRHPTPKSPPGSVSGIGRQLWLVFLCCWDNPANASSRFQPRRALDFSQAKREASCNY</sequence>
<dbReference type="Gene3D" id="1.20.5.4130">
    <property type="match status" value="1"/>
</dbReference>
<name>A0AAV7GEP5_DENCH</name>
<organism evidence="7 8">
    <name type="scientific">Dendrobium chrysotoxum</name>
    <name type="common">Orchid</name>
    <dbReference type="NCBI Taxonomy" id="161865"/>
    <lineage>
        <taxon>Eukaryota</taxon>
        <taxon>Viridiplantae</taxon>
        <taxon>Streptophyta</taxon>
        <taxon>Embryophyta</taxon>
        <taxon>Tracheophyta</taxon>
        <taxon>Spermatophyta</taxon>
        <taxon>Magnoliopsida</taxon>
        <taxon>Liliopsida</taxon>
        <taxon>Asparagales</taxon>
        <taxon>Orchidaceae</taxon>
        <taxon>Epidendroideae</taxon>
        <taxon>Malaxideae</taxon>
        <taxon>Dendrobiinae</taxon>
        <taxon>Dendrobium</taxon>
    </lineage>
</organism>
<dbReference type="EMBL" id="JAGFBR010000015">
    <property type="protein sequence ID" value="KAH0454374.1"/>
    <property type="molecule type" value="Genomic_DNA"/>
</dbReference>
<evidence type="ECO:0000259" key="6">
    <source>
        <dbReference type="Pfam" id="PF18052"/>
    </source>
</evidence>
<protein>
    <recommendedName>
        <fullName evidence="6">Disease resistance N-terminal domain-containing protein</fullName>
    </recommendedName>
</protein>
<gene>
    <name evidence="7" type="ORF">IEQ34_016298</name>
</gene>
<accession>A0AAV7GEP5</accession>
<evidence type="ECO:0000313" key="8">
    <source>
        <dbReference type="Proteomes" id="UP000775213"/>
    </source>
</evidence>
<comment type="caution">
    <text evidence="7">The sequence shown here is derived from an EMBL/GenBank/DDBJ whole genome shotgun (WGS) entry which is preliminary data.</text>
</comment>
<keyword evidence="4" id="KW-0547">Nucleotide-binding</keyword>
<evidence type="ECO:0000256" key="3">
    <source>
        <dbReference type="ARBA" id="ARBA00022737"/>
    </source>
</evidence>
<dbReference type="GO" id="GO:0000166">
    <property type="term" value="F:nucleotide binding"/>
    <property type="evidence" value="ECO:0007669"/>
    <property type="project" value="UniProtKB-KW"/>
</dbReference>